<organism evidence="2 3">
    <name type="scientific">Ficus carica</name>
    <name type="common">Common fig</name>
    <dbReference type="NCBI Taxonomy" id="3494"/>
    <lineage>
        <taxon>Eukaryota</taxon>
        <taxon>Viridiplantae</taxon>
        <taxon>Streptophyta</taxon>
        <taxon>Embryophyta</taxon>
        <taxon>Tracheophyta</taxon>
        <taxon>Spermatophyta</taxon>
        <taxon>Magnoliopsida</taxon>
        <taxon>eudicotyledons</taxon>
        <taxon>Gunneridae</taxon>
        <taxon>Pentapetalae</taxon>
        <taxon>rosids</taxon>
        <taxon>fabids</taxon>
        <taxon>Rosales</taxon>
        <taxon>Moraceae</taxon>
        <taxon>Ficeae</taxon>
        <taxon>Ficus</taxon>
    </lineage>
</organism>
<gene>
    <name evidence="2" type="ORF">TIFTF001_008973</name>
</gene>
<sequence length="223" mass="23118">MDAGDPPPTPATHLRPPTTGPNPGRPAGRRQIPFLSLPLSLSSPLPRRPTSGTPPPCPAAPLPCLPTPPPPPLSLLDPRPPHPRPPGAPPSHPHPRLPLSFSLSSHVGGGVGGPGLGWVEREGKIEGEAGGGEAGGGGLPGRVGGSGGWGLAGPVWGGGGAGGGSPRERRRERKGKREKGDLPVTGRLGLGPVVGGQRWVAGVRRRRREGRQRRRRLWVERIM</sequence>
<name>A0AA88A5Y6_FICCA</name>
<dbReference type="EMBL" id="BTGU01000010">
    <property type="protein sequence ID" value="GMN39748.1"/>
    <property type="molecule type" value="Genomic_DNA"/>
</dbReference>
<feature type="compositionally biased region" description="Low complexity" evidence="1">
    <location>
        <begin position="25"/>
        <end position="51"/>
    </location>
</feature>
<comment type="caution">
    <text evidence="2">The sequence shown here is derived from an EMBL/GenBank/DDBJ whole genome shotgun (WGS) entry which is preliminary data.</text>
</comment>
<feature type="compositionally biased region" description="Low complexity" evidence="1">
    <location>
        <begin position="97"/>
        <end position="106"/>
    </location>
</feature>
<feature type="compositionally biased region" description="Gly residues" evidence="1">
    <location>
        <begin position="128"/>
        <end position="165"/>
    </location>
</feature>
<dbReference type="AlphaFoldDB" id="A0AA88A5Y6"/>
<dbReference type="Proteomes" id="UP001187192">
    <property type="component" value="Unassembled WGS sequence"/>
</dbReference>
<feature type="compositionally biased region" description="Pro residues" evidence="1">
    <location>
        <begin position="1"/>
        <end position="10"/>
    </location>
</feature>
<evidence type="ECO:0000313" key="3">
    <source>
        <dbReference type="Proteomes" id="UP001187192"/>
    </source>
</evidence>
<feature type="compositionally biased region" description="Gly residues" evidence="1">
    <location>
        <begin position="107"/>
        <end position="116"/>
    </location>
</feature>
<reference evidence="2" key="1">
    <citation type="submission" date="2023-07" db="EMBL/GenBank/DDBJ databases">
        <title>draft genome sequence of fig (Ficus carica).</title>
        <authorList>
            <person name="Takahashi T."/>
            <person name="Nishimura K."/>
        </authorList>
    </citation>
    <scope>NUCLEOTIDE SEQUENCE</scope>
</reference>
<feature type="compositionally biased region" description="Basic residues" evidence="1">
    <location>
        <begin position="168"/>
        <end position="177"/>
    </location>
</feature>
<protein>
    <submittedName>
        <fullName evidence="2">Uncharacterized protein</fullName>
    </submittedName>
</protein>
<feature type="region of interest" description="Disordered" evidence="1">
    <location>
        <begin position="1"/>
        <end position="189"/>
    </location>
</feature>
<accession>A0AA88A5Y6</accession>
<feature type="compositionally biased region" description="Pro residues" evidence="1">
    <location>
        <begin position="52"/>
        <end position="73"/>
    </location>
</feature>
<keyword evidence="3" id="KW-1185">Reference proteome</keyword>
<proteinExistence type="predicted"/>
<evidence type="ECO:0000256" key="1">
    <source>
        <dbReference type="SAM" id="MobiDB-lite"/>
    </source>
</evidence>
<feature type="compositionally biased region" description="Pro residues" evidence="1">
    <location>
        <begin position="83"/>
        <end position="92"/>
    </location>
</feature>
<evidence type="ECO:0000313" key="2">
    <source>
        <dbReference type="EMBL" id="GMN39748.1"/>
    </source>
</evidence>